<dbReference type="AlphaFoldDB" id="A0A927GRY8"/>
<keyword evidence="1" id="KW-1133">Transmembrane helix</keyword>
<evidence type="ECO:0000256" key="1">
    <source>
        <dbReference type="SAM" id="Phobius"/>
    </source>
</evidence>
<dbReference type="RefSeq" id="WP_190918071.1">
    <property type="nucleotide sequence ID" value="NZ_JACXIZ010000020.1"/>
</dbReference>
<accession>A0A927GRY8</accession>
<feature type="transmembrane region" description="Helical" evidence="1">
    <location>
        <begin position="92"/>
        <end position="110"/>
    </location>
</feature>
<organism evidence="2 3">
    <name type="scientific">Paenibacillus sabuli</name>
    <dbReference type="NCBI Taxonomy" id="2772509"/>
    <lineage>
        <taxon>Bacteria</taxon>
        <taxon>Bacillati</taxon>
        <taxon>Bacillota</taxon>
        <taxon>Bacilli</taxon>
        <taxon>Bacillales</taxon>
        <taxon>Paenibacillaceae</taxon>
        <taxon>Paenibacillus</taxon>
    </lineage>
</organism>
<reference evidence="2" key="1">
    <citation type="submission" date="2020-09" db="EMBL/GenBank/DDBJ databases">
        <title>A novel bacterium of genus Paenibacillus, isolated from South China Sea.</title>
        <authorList>
            <person name="Huang H."/>
            <person name="Mo K."/>
            <person name="Hu Y."/>
        </authorList>
    </citation>
    <scope>NUCLEOTIDE SEQUENCE</scope>
    <source>
        <strain evidence="2">IB182496</strain>
    </source>
</reference>
<name>A0A927GRY8_9BACL</name>
<feature type="transmembrane region" description="Helical" evidence="1">
    <location>
        <begin position="24"/>
        <end position="43"/>
    </location>
</feature>
<proteinExistence type="predicted"/>
<protein>
    <submittedName>
        <fullName evidence="2">Uncharacterized protein</fullName>
    </submittedName>
</protein>
<evidence type="ECO:0000313" key="2">
    <source>
        <dbReference type="EMBL" id="MBD2845988.1"/>
    </source>
</evidence>
<gene>
    <name evidence="2" type="ORF">IDH44_12355</name>
</gene>
<keyword evidence="3" id="KW-1185">Reference proteome</keyword>
<dbReference type="Proteomes" id="UP000621560">
    <property type="component" value="Unassembled WGS sequence"/>
</dbReference>
<comment type="caution">
    <text evidence="2">The sequence shown here is derived from an EMBL/GenBank/DDBJ whole genome shotgun (WGS) entry which is preliminary data.</text>
</comment>
<sequence>MGPVEKLLWCIALPGFGQLLNGKYLKGIVLIVLEVIVNARANLNQIIISSFRGLTQQAVSQANYEWLMFYPCLYMFAIYDAFKDGGGARARYAYLPFATAAFVSTVGLIYSSDLRIWHVLLGPVWCPMLFCFGGLLAGWGLQALVVRLEARRNPGTA</sequence>
<feature type="transmembrane region" description="Helical" evidence="1">
    <location>
        <begin position="116"/>
        <end position="141"/>
    </location>
</feature>
<keyword evidence="1" id="KW-0472">Membrane</keyword>
<evidence type="ECO:0000313" key="3">
    <source>
        <dbReference type="Proteomes" id="UP000621560"/>
    </source>
</evidence>
<dbReference type="EMBL" id="JACXIZ010000020">
    <property type="protein sequence ID" value="MBD2845988.1"/>
    <property type="molecule type" value="Genomic_DNA"/>
</dbReference>
<keyword evidence="1" id="KW-0812">Transmembrane</keyword>